<evidence type="ECO:0000256" key="1">
    <source>
        <dbReference type="SAM" id="MobiDB-lite"/>
    </source>
</evidence>
<organism evidence="2 3">
    <name type="scientific">Cryobacterium zongtaii</name>
    <dbReference type="NCBI Taxonomy" id="1259217"/>
    <lineage>
        <taxon>Bacteria</taxon>
        <taxon>Bacillati</taxon>
        <taxon>Actinomycetota</taxon>
        <taxon>Actinomycetes</taxon>
        <taxon>Micrococcales</taxon>
        <taxon>Microbacteriaceae</taxon>
        <taxon>Cryobacterium</taxon>
    </lineage>
</organism>
<reference evidence="2 3" key="1">
    <citation type="submission" date="2018-01" db="EMBL/GenBank/DDBJ databases">
        <title>Cryobacterium sp. nov., from glaciers in China.</title>
        <authorList>
            <person name="Liu Q."/>
            <person name="Xin Y.-H."/>
        </authorList>
    </citation>
    <scope>NUCLEOTIDE SEQUENCE [LARGE SCALE GENOMIC DNA]</scope>
    <source>
        <strain evidence="2 3">TMB1-8</strain>
    </source>
</reference>
<dbReference type="AlphaFoldDB" id="A0A2S3Z5H3"/>
<accession>A0A2S3Z5H3</accession>
<feature type="region of interest" description="Disordered" evidence="1">
    <location>
        <begin position="123"/>
        <end position="145"/>
    </location>
</feature>
<protein>
    <submittedName>
        <fullName evidence="2">Uncharacterized protein</fullName>
    </submittedName>
</protein>
<dbReference type="EMBL" id="PPXF01000067">
    <property type="protein sequence ID" value="POH59156.1"/>
    <property type="molecule type" value="Genomic_DNA"/>
</dbReference>
<evidence type="ECO:0000313" key="3">
    <source>
        <dbReference type="Proteomes" id="UP000237104"/>
    </source>
</evidence>
<dbReference type="Proteomes" id="UP000237104">
    <property type="component" value="Unassembled WGS sequence"/>
</dbReference>
<gene>
    <name evidence="2" type="ORF">C3B59_18255</name>
</gene>
<sequence>MAKSVDPVRFDNWHQITKPFHSTLNGLLGRFQGLTSTTSDNFQITVFDVSPPNQIQVRRIGIAQGFQQAFHVDTLCHGTRQTWRRIHRTQQTFQPEEIWPVEIDWISRPHQLHTVQVRAGILHHRSQPRDRDSRQSKRIIRQPVPTERPEILRQDDLFQVFTIGRGPTGVVLAHKARDNPLDGSIGRKVSSMTTPPLTVFKRVHSRHCSART</sequence>
<name>A0A2S3Z5H3_9MICO</name>
<comment type="caution">
    <text evidence="2">The sequence shown here is derived from an EMBL/GenBank/DDBJ whole genome shotgun (WGS) entry which is preliminary data.</text>
</comment>
<evidence type="ECO:0000313" key="2">
    <source>
        <dbReference type="EMBL" id="POH59156.1"/>
    </source>
</evidence>
<proteinExistence type="predicted"/>